<organism evidence="1 2">
    <name type="scientific">Streptomyces murinus</name>
    <dbReference type="NCBI Taxonomy" id="33900"/>
    <lineage>
        <taxon>Bacteria</taxon>
        <taxon>Bacillati</taxon>
        <taxon>Actinomycetota</taxon>
        <taxon>Actinomycetes</taxon>
        <taxon>Kitasatosporales</taxon>
        <taxon>Streptomycetaceae</taxon>
        <taxon>Streptomyces</taxon>
    </lineage>
</organism>
<dbReference type="EMBL" id="JACJIJ010000002">
    <property type="protein sequence ID" value="MBA9051355.1"/>
    <property type="molecule type" value="Genomic_DNA"/>
</dbReference>
<evidence type="ECO:0000313" key="2">
    <source>
        <dbReference type="Proteomes" id="UP000577386"/>
    </source>
</evidence>
<name>A0A7W3NIV9_STRMR</name>
<dbReference type="GeneID" id="93979072"/>
<dbReference type="Proteomes" id="UP000577386">
    <property type="component" value="Unassembled WGS sequence"/>
</dbReference>
<protein>
    <submittedName>
        <fullName evidence="1">UDP-N-acetylmuramyl pentapeptide synthase</fullName>
    </submittedName>
</protein>
<gene>
    <name evidence="1" type="ORF">HDA42_000533</name>
</gene>
<reference evidence="1 2" key="1">
    <citation type="submission" date="2020-08" db="EMBL/GenBank/DDBJ databases">
        <title>Sequencing the genomes of 1000 actinobacteria strains.</title>
        <authorList>
            <person name="Klenk H.-P."/>
        </authorList>
    </citation>
    <scope>NUCLEOTIDE SEQUENCE [LARGE SCALE GENOMIC DNA]</scope>
    <source>
        <strain evidence="1 2">DSM 41827</strain>
    </source>
</reference>
<comment type="caution">
    <text evidence="1">The sequence shown here is derived from an EMBL/GenBank/DDBJ whole genome shotgun (WGS) entry which is preliminary data.</text>
</comment>
<sequence>MHVDDLVELLETEVGAITGQGPKHPTHPNPELQEALDEFIQAYPSILEDEGYICFLKKYAGAYAENADATRIVDVFGFGGTATDIADPEALQVDENGYLVFAQCIYSEIADGKLVDSYEHDFAFSVTGDRPKGVYRASSTLRDPRQTFSFYVGDFCQWLQKLIEVRGRFERPRLV</sequence>
<dbReference type="RefSeq" id="WP_182774682.1">
    <property type="nucleotide sequence ID" value="NZ_BAAAHW010000040.1"/>
</dbReference>
<accession>A0A7W3NIV9</accession>
<dbReference type="AlphaFoldDB" id="A0A7W3NIV9"/>
<evidence type="ECO:0000313" key="1">
    <source>
        <dbReference type="EMBL" id="MBA9051355.1"/>
    </source>
</evidence>
<keyword evidence="2" id="KW-1185">Reference proteome</keyword>
<proteinExistence type="predicted"/>